<evidence type="ECO:0000313" key="9">
    <source>
        <dbReference type="Proteomes" id="UP001428290"/>
    </source>
</evidence>
<dbReference type="InterPro" id="IPR001405">
    <property type="entry name" value="UPF0758"/>
</dbReference>
<reference evidence="8 9" key="1">
    <citation type="submission" date="2024-02" db="EMBL/GenBank/DDBJ databases">
        <title>Herpetosiphon gulosus NBRC 112829.</title>
        <authorList>
            <person name="Ichikawa N."/>
            <person name="Katano-Makiyama Y."/>
            <person name="Hidaka K."/>
        </authorList>
    </citation>
    <scope>NUCLEOTIDE SEQUENCE [LARGE SCALE GENOMIC DNA]</scope>
    <source>
        <strain evidence="8 9">NBRC 112829</strain>
    </source>
</reference>
<accession>A0ABP9X8D2</accession>
<comment type="caution">
    <text evidence="8">The sequence shown here is derived from an EMBL/GenBank/DDBJ whole genome shotgun (WGS) entry which is preliminary data.</text>
</comment>
<gene>
    <name evidence="8" type="primary">ysxA_2</name>
    <name evidence="8" type="ORF">Hgul01_04638</name>
</gene>
<keyword evidence="6" id="KW-0482">Metalloprotease</keyword>
<proteinExistence type="inferred from homology"/>
<evidence type="ECO:0000256" key="5">
    <source>
        <dbReference type="ARBA" id="ARBA00022833"/>
    </source>
</evidence>
<dbReference type="PANTHER" id="PTHR30471">
    <property type="entry name" value="DNA REPAIR PROTEIN RADC"/>
    <property type="match status" value="1"/>
</dbReference>
<dbReference type="CDD" id="cd08071">
    <property type="entry name" value="MPN_DUF2466"/>
    <property type="match status" value="1"/>
</dbReference>
<keyword evidence="9" id="KW-1185">Reference proteome</keyword>
<evidence type="ECO:0000256" key="4">
    <source>
        <dbReference type="ARBA" id="ARBA00022801"/>
    </source>
</evidence>
<evidence type="ECO:0000259" key="7">
    <source>
        <dbReference type="PROSITE" id="PS50249"/>
    </source>
</evidence>
<dbReference type="PANTHER" id="PTHR30471:SF3">
    <property type="entry name" value="UPF0758 PROTEIN YEES-RELATED"/>
    <property type="match status" value="1"/>
</dbReference>
<dbReference type="Pfam" id="PF04002">
    <property type="entry name" value="RadC"/>
    <property type="match status" value="1"/>
</dbReference>
<name>A0ABP9X8D2_9CHLR</name>
<keyword evidence="2" id="KW-0645">Protease</keyword>
<dbReference type="InterPro" id="IPR037518">
    <property type="entry name" value="MPN"/>
</dbReference>
<keyword evidence="5" id="KW-0862">Zinc</keyword>
<evidence type="ECO:0000313" key="8">
    <source>
        <dbReference type="EMBL" id="GAA5530815.1"/>
    </source>
</evidence>
<evidence type="ECO:0000256" key="1">
    <source>
        <dbReference type="ARBA" id="ARBA00010243"/>
    </source>
</evidence>
<dbReference type="InterPro" id="IPR020891">
    <property type="entry name" value="UPF0758_CS"/>
</dbReference>
<dbReference type="Proteomes" id="UP001428290">
    <property type="component" value="Unassembled WGS sequence"/>
</dbReference>
<dbReference type="PROSITE" id="PS01302">
    <property type="entry name" value="UPF0758"/>
    <property type="match status" value="1"/>
</dbReference>
<dbReference type="RefSeq" id="WP_345724411.1">
    <property type="nucleotide sequence ID" value="NZ_BAABRU010000024.1"/>
</dbReference>
<dbReference type="InterPro" id="IPR025657">
    <property type="entry name" value="RadC_JAB"/>
</dbReference>
<evidence type="ECO:0000256" key="2">
    <source>
        <dbReference type="ARBA" id="ARBA00022670"/>
    </source>
</evidence>
<evidence type="ECO:0000256" key="6">
    <source>
        <dbReference type="ARBA" id="ARBA00023049"/>
    </source>
</evidence>
<keyword evidence="4" id="KW-0378">Hydrolase</keyword>
<dbReference type="PROSITE" id="PS50249">
    <property type="entry name" value="MPN"/>
    <property type="match status" value="1"/>
</dbReference>
<sequence length="204" mass="22576">MAIDAIPTLLDLFNPTRPTARDQAQAAALWRAADQSWNTLARMTEEELTPIVGRAHAIRLRTAFAMGHAKLAEAVTGEPITTPMQVVALLQAEMSHLEQEELRVISLSTHAHIIGMHTVVVGTLNTAYCRMADLFREPLRRNAASIILAHNHPSGMVWASPEDILLTKQAIQAGQLLEIELLDHLIIGKGGYTSMRERRLAWSH</sequence>
<organism evidence="8 9">
    <name type="scientific">Herpetosiphon gulosus</name>
    <dbReference type="NCBI Taxonomy" id="1973496"/>
    <lineage>
        <taxon>Bacteria</taxon>
        <taxon>Bacillati</taxon>
        <taxon>Chloroflexota</taxon>
        <taxon>Chloroflexia</taxon>
        <taxon>Herpetosiphonales</taxon>
        <taxon>Herpetosiphonaceae</taxon>
        <taxon>Herpetosiphon</taxon>
    </lineage>
</organism>
<evidence type="ECO:0000256" key="3">
    <source>
        <dbReference type="ARBA" id="ARBA00022723"/>
    </source>
</evidence>
<dbReference type="Gene3D" id="3.40.140.10">
    <property type="entry name" value="Cytidine Deaminase, domain 2"/>
    <property type="match status" value="1"/>
</dbReference>
<keyword evidence="3" id="KW-0479">Metal-binding</keyword>
<comment type="similarity">
    <text evidence="1">Belongs to the UPF0758 family.</text>
</comment>
<dbReference type="EMBL" id="BAABRU010000024">
    <property type="protein sequence ID" value="GAA5530815.1"/>
    <property type="molecule type" value="Genomic_DNA"/>
</dbReference>
<feature type="domain" description="MPN" evidence="7">
    <location>
        <begin position="79"/>
        <end position="201"/>
    </location>
</feature>
<protein>
    <submittedName>
        <fullName evidence="8">UPF0758 protein YsxA</fullName>
    </submittedName>
</protein>